<dbReference type="EMBL" id="CAIZ01000136">
    <property type="protein sequence ID" value="CCH70751.1"/>
    <property type="molecule type" value="Genomic_DNA"/>
</dbReference>
<dbReference type="HOGENOM" id="CLU_2572714_0_0_11"/>
<evidence type="ECO:0000313" key="1">
    <source>
        <dbReference type="EMBL" id="CCH70751.1"/>
    </source>
</evidence>
<organism evidence="1 2">
    <name type="scientific">Phycicoccus elongatus Lp2</name>
    <dbReference type="NCBI Taxonomy" id="1193181"/>
    <lineage>
        <taxon>Bacteria</taxon>
        <taxon>Bacillati</taxon>
        <taxon>Actinomycetota</taxon>
        <taxon>Actinomycetes</taxon>
        <taxon>Micrococcales</taxon>
        <taxon>Intrasporangiaceae</taxon>
        <taxon>Phycicoccus</taxon>
    </lineage>
</organism>
<proteinExistence type="predicted"/>
<keyword evidence="2" id="KW-1185">Reference proteome</keyword>
<gene>
    <name evidence="1" type="ORF">BN10_650048</name>
</gene>
<sequence>MAVTTLGALDGLGLGECRRRDVSPHRCVMPVFLSTEVVHVPVEVQFRPSPKIRSLSTKPLGHGLTEAQVLSFLDFLSERKD</sequence>
<accession>N0E4G6</accession>
<protein>
    <submittedName>
        <fullName evidence="1">Uncharacterized protein</fullName>
    </submittedName>
</protein>
<reference evidence="1 2" key="1">
    <citation type="journal article" date="2013" name="ISME J.">
        <title>A metabolic model for members of the genus Tetrasphaera involved in enhanced biological phosphorus removal.</title>
        <authorList>
            <person name="Kristiansen R."/>
            <person name="Nguyen H.T.T."/>
            <person name="Saunders A.M."/>
            <person name="Nielsen J.L."/>
            <person name="Wimmer R."/>
            <person name="Le V.Q."/>
            <person name="McIlroy S.J."/>
            <person name="Petrovski S."/>
            <person name="Seviour R.J."/>
            <person name="Calteau A."/>
            <person name="Nielsen K.L."/>
            <person name="Nielsen P.H."/>
        </authorList>
    </citation>
    <scope>NUCLEOTIDE SEQUENCE [LARGE SCALE GENOMIC DNA]</scope>
    <source>
        <strain evidence="1 2">Lp2</strain>
    </source>
</reference>
<dbReference type="STRING" id="1193181.BN10_650048"/>
<evidence type="ECO:0000313" key="2">
    <source>
        <dbReference type="Proteomes" id="UP000013167"/>
    </source>
</evidence>
<dbReference type="RefSeq" id="WP_010850594.1">
    <property type="nucleotide sequence ID" value="NZ_HF570956.1"/>
</dbReference>
<dbReference type="Proteomes" id="UP000013167">
    <property type="component" value="Unassembled WGS sequence"/>
</dbReference>
<comment type="caution">
    <text evidence="1">The sequence shown here is derived from an EMBL/GenBank/DDBJ whole genome shotgun (WGS) entry which is preliminary data.</text>
</comment>
<dbReference type="AlphaFoldDB" id="N0E4G6"/>
<name>N0E4G6_9MICO</name>